<dbReference type="InterPro" id="IPR029787">
    <property type="entry name" value="Nucleotide_cyclase"/>
</dbReference>
<dbReference type="GO" id="GO:0035556">
    <property type="term" value="P:intracellular signal transduction"/>
    <property type="evidence" value="ECO:0007669"/>
    <property type="project" value="InterPro"/>
</dbReference>
<keyword evidence="5" id="KW-1185">Reference proteome</keyword>
<dbReference type="PANTHER" id="PTHR43081:SF1">
    <property type="entry name" value="ADENYLATE CYCLASE, TERMINAL-DIFFERENTIATION SPECIFIC"/>
    <property type="match status" value="1"/>
</dbReference>
<dbReference type="InterPro" id="IPR050697">
    <property type="entry name" value="Adenylyl/Guanylyl_Cyclase_3/4"/>
</dbReference>
<protein>
    <submittedName>
        <fullName evidence="4">Adenylate cyclase</fullName>
    </submittedName>
</protein>
<dbReference type="Pfam" id="PF05226">
    <property type="entry name" value="CHASE2"/>
    <property type="match status" value="1"/>
</dbReference>
<evidence type="ECO:0000256" key="1">
    <source>
        <dbReference type="ARBA" id="ARBA00005381"/>
    </source>
</evidence>
<comment type="caution">
    <text evidence="4">The sequence shown here is derived from an EMBL/GenBank/DDBJ whole genome shotgun (WGS) entry which is preliminary data.</text>
</comment>
<dbReference type="InterPro" id="IPR001054">
    <property type="entry name" value="A/G_cyclase"/>
</dbReference>
<sequence length="627" mass="69609">MKNYGVPLGIAALVTIIAVYMYCYGNGGTFQMAEDALRDALRTKSVAEQAPDDRIKIIAIDEESLNQLGPFPWPRSVYADMIKNLMEAGAKSVALDLLLIDPAADEQDDALLSEQLQRYPQVYLPVQVTLQSRQPNGEALLVNRVDRPTASLHVREEQLGHVNVLPDPDGVVRHMTLGLRGKNGELIPSLDVLLANRMLPEGERIRWEEKKQVWLRGDKLIPTDARHQVATDFFTSAYGYGESELNGYDRQSFIDVLTGAVDAEYYKDTTVLIGPYATSLSDKHMTPLSRTMTLHGVEIHANMVQSLMEGRFYKEALFGWNVFALAVGIAAAAWCGNRVRMGAGCVLLLASIYTLLWIAVYETGSVFIPYFTEICGMTASYTLLVVYRSREEWQARQQVEELFGRYVSPAVVTDLLRSREPIRVGGTRCDITVMFIDIRGFTPLSERLAPEETIQVLNQYLHACADVIFCHQGTLDKFIGDGVMAIFGAPYPLERHEEHALQAALSLVRRAELLKQTLAVKDIAVQFGIGIQSGEAIVGNIGSEALRLDYTAIGDTVNTAARLESQAKPGQVLVGEETVRRLGSRFKMSEVGLLKLKGKSEPVLVYELLTEQEEACFRTEELPTQIG</sequence>
<accession>M9LCN6</accession>
<comment type="similarity">
    <text evidence="1">Belongs to the adenylyl cyclase class-3 family.</text>
</comment>
<keyword evidence="2" id="KW-0472">Membrane</keyword>
<dbReference type="SMART" id="SM00044">
    <property type="entry name" value="CYCc"/>
    <property type="match status" value="1"/>
</dbReference>
<dbReference type="PANTHER" id="PTHR43081">
    <property type="entry name" value="ADENYLATE CYCLASE, TERMINAL-DIFFERENTIATION SPECIFIC-RELATED"/>
    <property type="match status" value="1"/>
</dbReference>
<feature type="domain" description="Guanylate cyclase" evidence="3">
    <location>
        <begin position="432"/>
        <end position="564"/>
    </location>
</feature>
<dbReference type="GO" id="GO:0004016">
    <property type="term" value="F:adenylate cyclase activity"/>
    <property type="evidence" value="ECO:0007669"/>
    <property type="project" value="UniProtKB-ARBA"/>
</dbReference>
<dbReference type="RefSeq" id="WP_006287717.1">
    <property type="nucleotide sequence ID" value="NZ_BALG01000289.1"/>
</dbReference>
<name>M9LCN6_PAEPP</name>
<evidence type="ECO:0000313" key="5">
    <source>
        <dbReference type="Proteomes" id="UP000029453"/>
    </source>
</evidence>
<dbReference type="Proteomes" id="UP000029453">
    <property type="component" value="Unassembled WGS sequence"/>
</dbReference>
<dbReference type="InterPro" id="IPR007890">
    <property type="entry name" value="CHASE2"/>
</dbReference>
<dbReference type="PROSITE" id="PS50125">
    <property type="entry name" value="GUANYLATE_CYCLASE_2"/>
    <property type="match status" value="1"/>
</dbReference>
<dbReference type="CDD" id="cd07302">
    <property type="entry name" value="CHD"/>
    <property type="match status" value="1"/>
</dbReference>
<dbReference type="AlphaFoldDB" id="M9LCN6"/>
<evidence type="ECO:0000259" key="3">
    <source>
        <dbReference type="PROSITE" id="PS50125"/>
    </source>
</evidence>
<dbReference type="Gene3D" id="3.30.70.1230">
    <property type="entry name" value="Nucleotide cyclase"/>
    <property type="match status" value="1"/>
</dbReference>
<feature type="transmembrane region" description="Helical" evidence="2">
    <location>
        <begin position="367"/>
        <end position="387"/>
    </location>
</feature>
<dbReference type="GO" id="GO:0006171">
    <property type="term" value="P:cAMP biosynthetic process"/>
    <property type="evidence" value="ECO:0007669"/>
    <property type="project" value="TreeGrafter"/>
</dbReference>
<proteinExistence type="inferred from homology"/>
<dbReference type="EMBL" id="BALG01000289">
    <property type="protein sequence ID" value="GAC43937.1"/>
    <property type="molecule type" value="Genomic_DNA"/>
</dbReference>
<keyword evidence="2" id="KW-0812">Transmembrane</keyword>
<keyword evidence="2" id="KW-1133">Transmembrane helix</keyword>
<reference evidence="4 5" key="1">
    <citation type="submission" date="2012-10" db="EMBL/GenBank/DDBJ databases">
        <title>Draft Genome Sequence of Paenibacillus popilliae ATCC 14706T.</title>
        <authorList>
            <person name="Iiyama K."/>
            <person name="Mori K."/>
            <person name="Mon H."/>
            <person name="Chieda Y."/>
            <person name="Lee J.M."/>
            <person name="Kusakabe T."/>
            <person name="Tashiro K."/>
            <person name="Asano S."/>
            <person name="Yasunaga-Aoki C."/>
            <person name="Shimizu S."/>
        </authorList>
    </citation>
    <scope>NUCLEOTIDE SEQUENCE [LARGE SCALE GENOMIC DNA]</scope>
    <source>
        <strain evidence="4 5">ATCC 14706</strain>
    </source>
</reference>
<evidence type="ECO:0000313" key="4">
    <source>
        <dbReference type="EMBL" id="GAC43937.1"/>
    </source>
</evidence>
<feature type="transmembrane region" description="Helical" evidence="2">
    <location>
        <begin position="5"/>
        <end position="22"/>
    </location>
</feature>
<evidence type="ECO:0000256" key="2">
    <source>
        <dbReference type="SAM" id="Phobius"/>
    </source>
</evidence>
<gene>
    <name evidence="4" type="ORF">PPOP_3337</name>
</gene>
<feature type="transmembrane region" description="Helical" evidence="2">
    <location>
        <begin position="342"/>
        <end position="361"/>
    </location>
</feature>
<dbReference type="OrthoDB" id="9806704at2"/>
<dbReference type="Pfam" id="PF00211">
    <property type="entry name" value="Guanylate_cyc"/>
    <property type="match status" value="1"/>
</dbReference>
<organism evidence="4 5">
    <name type="scientific">Paenibacillus popilliae ATCC 14706</name>
    <dbReference type="NCBI Taxonomy" id="1212764"/>
    <lineage>
        <taxon>Bacteria</taxon>
        <taxon>Bacillati</taxon>
        <taxon>Bacillota</taxon>
        <taxon>Bacilli</taxon>
        <taxon>Bacillales</taxon>
        <taxon>Paenibacillaceae</taxon>
        <taxon>Paenibacillus</taxon>
    </lineage>
</organism>
<dbReference type="SMART" id="SM01080">
    <property type="entry name" value="CHASE2"/>
    <property type="match status" value="1"/>
</dbReference>
<feature type="transmembrane region" description="Helical" evidence="2">
    <location>
        <begin position="317"/>
        <end position="335"/>
    </location>
</feature>
<dbReference type="SUPFAM" id="SSF55073">
    <property type="entry name" value="Nucleotide cyclase"/>
    <property type="match status" value="1"/>
</dbReference>